<evidence type="ECO:0000313" key="2">
    <source>
        <dbReference type="Proteomes" id="UP000321026"/>
    </source>
</evidence>
<dbReference type="EMBL" id="SSDS01000064">
    <property type="protein sequence ID" value="TXG76783.1"/>
    <property type="molecule type" value="Genomic_DNA"/>
</dbReference>
<reference evidence="1 2" key="1">
    <citation type="submission" date="2018-09" db="EMBL/GenBank/DDBJ databases">
        <title>Metagenome Assembled Genomes from an Advanced Water Purification Facility.</title>
        <authorList>
            <person name="Stamps B.W."/>
            <person name="Spear J.R."/>
        </authorList>
    </citation>
    <scope>NUCLEOTIDE SEQUENCE [LARGE SCALE GENOMIC DNA]</scope>
    <source>
        <strain evidence="1">Bin_63_2</strain>
    </source>
</reference>
<proteinExistence type="predicted"/>
<protein>
    <recommendedName>
        <fullName evidence="3">HK97 gp10 family phage protein</fullName>
    </recommendedName>
</protein>
<evidence type="ECO:0008006" key="3">
    <source>
        <dbReference type="Google" id="ProtNLM"/>
    </source>
</evidence>
<gene>
    <name evidence="1" type="ORF">E6Q11_04075</name>
</gene>
<accession>A0A5C7J5Q9</accession>
<organism evidence="1 2">
    <name type="scientific">Candidatus Dojkabacteria bacterium</name>
    <dbReference type="NCBI Taxonomy" id="2099670"/>
    <lineage>
        <taxon>Bacteria</taxon>
        <taxon>Candidatus Dojkabacteria</taxon>
    </lineage>
</organism>
<comment type="caution">
    <text evidence="1">The sequence shown here is derived from an EMBL/GenBank/DDBJ whole genome shotgun (WGS) entry which is preliminary data.</text>
</comment>
<dbReference type="AlphaFoldDB" id="A0A5C7J5Q9"/>
<evidence type="ECO:0000313" key="1">
    <source>
        <dbReference type="EMBL" id="TXG76783.1"/>
    </source>
</evidence>
<dbReference type="Proteomes" id="UP000321026">
    <property type="component" value="Unassembled WGS sequence"/>
</dbReference>
<sequence length="149" mass="16554">MALSVEINGMNELLHDVARAGGDAKPLVKAALANSATTIQRNVRERAPHRTGTLQRSVLFTVDYPTAKVSVQEKYGSYIEDGTRPHDIVPKNKKALFWKGAYSPYKRVHHPGTKAKPFFKPGVEASENKVKDIFTGVLERLTRELAGRK</sequence>
<name>A0A5C7J5Q9_9BACT</name>
<dbReference type="InterPro" id="IPR010064">
    <property type="entry name" value="HK97-gp10_tail"/>
</dbReference>
<dbReference type="NCBIfam" id="TIGR01725">
    <property type="entry name" value="phge_HK97_gp10"/>
    <property type="match status" value="1"/>
</dbReference>
<dbReference type="Pfam" id="PF04883">
    <property type="entry name" value="HK97-gp10_like"/>
    <property type="match status" value="1"/>
</dbReference>